<proteinExistence type="predicted"/>
<reference evidence="2" key="1">
    <citation type="submission" date="2023-06" db="EMBL/GenBank/DDBJ databases">
        <title>Genomic of Agaribacillus aureum.</title>
        <authorList>
            <person name="Wang G."/>
        </authorList>
    </citation>
    <scope>NUCLEOTIDE SEQUENCE</scope>
    <source>
        <strain evidence="2">BMA12</strain>
    </source>
</reference>
<dbReference type="Proteomes" id="UP001172083">
    <property type="component" value="Unassembled WGS sequence"/>
</dbReference>
<feature type="domain" description="SnoaL-like" evidence="1">
    <location>
        <begin position="11"/>
        <end position="107"/>
    </location>
</feature>
<evidence type="ECO:0000313" key="3">
    <source>
        <dbReference type="Proteomes" id="UP001172083"/>
    </source>
</evidence>
<feature type="domain" description="SnoaL-like" evidence="1">
    <location>
        <begin position="144"/>
        <end position="236"/>
    </location>
</feature>
<comment type="caution">
    <text evidence="2">The sequence shown here is derived from an EMBL/GenBank/DDBJ whole genome shotgun (WGS) entry which is preliminary data.</text>
</comment>
<organism evidence="2 3">
    <name type="scientific">Agaribacillus aureus</name>
    <dbReference type="NCBI Taxonomy" id="3051825"/>
    <lineage>
        <taxon>Bacteria</taxon>
        <taxon>Pseudomonadati</taxon>
        <taxon>Bacteroidota</taxon>
        <taxon>Cytophagia</taxon>
        <taxon>Cytophagales</taxon>
        <taxon>Splendidivirgaceae</taxon>
        <taxon>Agaribacillus</taxon>
    </lineage>
</organism>
<dbReference type="EMBL" id="JAUJEB010000001">
    <property type="protein sequence ID" value="MDN5212044.1"/>
    <property type="molecule type" value="Genomic_DNA"/>
</dbReference>
<protein>
    <submittedName>
        <fullName evidence="2">Nuclear transport factor 2 family protein</fullName>
    </submittedName>
</protein>
<evidence type="ECO:0000259" key="1">
    <source>
        <dbReference type="Pfam" id="PF12680"/>
    </source>
</evidence>
<accession>A0ABT8L2T4</accession>
<evidence type="ECO:0000313" key="2">
    <source>
        <dbReference type="EMBL" id="MDN5212044.1"/>
    </source>
</evidence>
<dbReference type="Gene3D" id="3.10.450.50">
    <property type="match status" value="2"/>
</dbReference>
<dbReference type="RefSeq" id="WP_346757369.1">
    <property type="nucleotide sequence ID" value="NZ_JAUJEB010000001.1"/>
</dbReference>
<dbReference type="PANTHER" id="PTHR38436">
    <property type="entry name" value="POLYKETIDE CYCLASE SNOAL-LIKE DOMAIN"/>
    <property type="match status" value="1"/>
</dbReference>
<sequence>MEQKSNKTIVLEFYKHIIGECDISLVDSYVHDQYIQHNPTVKDGKSGLSEMITYLKQIPKPAEQKSPIVRIIEDGDFVAAHLDLVFMGKRMAVMDLFRLEDGKLVEHWDAIQGYPEQVSGEFSMTGGAAAVKGIALTDKNKSLVKRFLQEVIDNQGKEVHSDYLNPDYVEHNPEIIKTARRLDNYLADSSNRSRIKIHRIIGEGNFVLFQSEGTKNGRQFVFYDMLSIEDNQIVEHWSVEQEIPDSLAHTNGMI</sequence>
<dbReference type="PANTHER" id="PTHR38436:SF1">
    <property type="entry name" value="ESTER CYCLASE"/>
    <property type="match status" value="1"/>
</dbReference>
<dbReference type="InterPro" id="IPR032710">
    <property type="entry name" value="NTF2-like_dom_sf"/>
</dbReference>
<name>A0ABT8L2T4_9BACT</name>
<dbReference type="SUPFAM" id="SSF54427">
    <property type="entry name" value="NTF2-like"/>
    <property type="match status" value="2"/>
</dbReference>
<gene>
    <name evidence="2" type="ORF">QQ020_08275</name>
</gene>
<dbReference type="Pfam" id="PF12680">
    <property type="entry name" value="SnoaL_2"/>
    <property type="match status" value="2"/>
</dbReference>
<dbReference type="InterPro" id="IPR037401">
    <property type="entry name" value="SnoaL-like"/>
</dbReference>
<dbReference type="InterPro" id="IPR009959">
    <property type="entry name" value="Cyclase_SnoaL-like"/>
</dbReference>
<keyword evidence="3" id="KW-1185">Reference proteome</keyword>